<keyword evidence="9" id="KW-1185">Reference proteome</keyword>
<dbReference type="InterPro" id="IPR036010">
    <property type="entry name" value="2Fe-2S_ferredoxin-like_sf"/>
</dbReference>
<evidence type="ECO:0000313" key="9">
    <source>
        <dbReference type="Proteomes" id="UP000267841"/>
    </source>
</evidence>
<evidence type="ECO:0000259" key="7">
    <source>
        <dbReference type="PROSITE" id="PS51085"/>
    </source>
</evidence>
<dbReference type="EMBL" id="RCCJ01000001">
    <property type="protein sequence ID" value="RLJ70776.1"/>
    <property type="molecule type" value="Genomic_DNA"/>
</dbReference>
<evidence type="ECO:0000256" key="4">
    <source>
        <dbReference type="ARBA" id="ARBA00023004"/>
    </source>
</evidence>
<evidence type="ECO:0000256" key="2">
    <source>
        <dbReference type="ARBA" id="ARBA00022714"/>
    </source>
</evidence>
<keyword evidence="4" id="KW-0408">Iron</keyword>
<reference evidence="8 9" key="1">
    <citation type="submission" date="2018-10" db="EMBL/GenBank/DDBJ databases">
        <title>Genomic Encyclopedia of Archaeal and Bacterial Type Strains, Phase II (KMG-II): from individual species to whole genera.</title>
        <authorList>
            <person name="Goeker M."/>
        </authorList>
    </citation>
    <scope>NUCLEOTIDE SEQUENCE [LARGE SCALE GENOMIC DNA]</scope>
    <source>
        <strain evidence="8 9">DSM 16510</strain>
    </source>
</reference>
<dbReference type="PROSITE" id="PS51085">
    <property type="entry name" value="2FE2S_FER_2"/>
    <property type="match status" value="1"/>
</dbReference>
<dbReference type="Pfam" id="PF00111">
    <property type="entry name" value="Fer2"/>
    <property type="match status" value="1"/>
</dbReference>
<organism evidence="8 9">
    <name type="scientific">Hydrogenivirga caldilitoris</name>
    <dbReference type="NCBI Taxonomy" id="246264"/>
    <lineage>
        <taxon>Bacteria</taxon>
        <taxon>Pseudomonadati</taxon>
        <taxon>Aquificota</taxon>
        <taxon>Aquificia</taxon>
        <taxon>Aquificales</taxon>
        <taxon>Aquificaceae</taxon>
        <taxon>Hydrogenivirga</taxon>
    </lineage>
</organism>
<feature type="domain" description="2Fe-2S ferredoxin-type" evidence="7">
    <location>
        <begin position="2"/>
        <end position="96"/>
    </location>
</feature>
<protein>
    <submittedName>
        <fullName evidence="8">2Fe-2S ferredoxin</fullName>
    </submittedName>
</protein>
<name>A0A497XP74_9AQUI</name>
<dbReference type="InterPro" id="IPR001041">
    <property type="entry name" value="2Fe-2S_ferredoxin-type"/>
</dbReference>
<dbReference type="InterPro" id="IPR012675">
    <property type="entry name" value="Beta-grasp_dom_sf"/>
</dbReference>
<dbReference type="InterPro" id="IPR001055">
    <property type="entry name" value="Adrenodoxin-like"/>
</dbReference>
<dbReference type="PANTHER" id="PTHR23426:SF65">
    <property type="entry name" value="FERREDOXIN-2, MITOCHONDRIAL"/>
    <property type="match status" value="1"/>
</dbReference>
<gene>
    <name evidence="8" type="ORF">BCF55_1059</name>
</gene>
<keyword evidence="2" id="KW-0001">2Fe-2S</keyword>
<dbReference type="GO" id="GO:0051537">
    <property type="term" value="F:2 iron, 2 sulfur cluster binding"/>
    <property type="evidence" value="ECO:0007669"/>
    <property type="project" value="UniProtKB-KW"/>
</dbReference>
<comment type="caution">
    <text evidence="8">The sequence shown here is derived from an EMBL/GenBank/DDBJ whole genome shotgun (WGS) entry which is preliminary data.</text>
</comment>
<evidence type="ECO:0000256" key="3">
    <source>
        <dbReference type="ARBA" id="ARBA00022723"/>
    </source>
</evidence>
<evidence type="ECO:0000256" key="1">
    <source>
        <dbReference type="ARBA" id="ARBA00010914"/>
    </source>
</evidence>
<dbReference type="Gene3D" id="3.10.20.30">
    <property type="match status" value="1"/>
</dbReference>
<keyword evidence="3" id="KW-0479">Metal-binding</keyword>
<dbReference type="GO" id="GO:0009055">
    <property type="term" value="F:electron transfer activity"/>
    <property type="evidence" value="ECO:0007669"/>
    <property type="project" value="TreeGrafter"/>
</dbReference>
<dbReference type="CDD" id="cd00207">
    <property type="entry name" value="fer2"/>
    <property type="match status" value="1"/>
</dbReference>
<dbReference type="GO" id="GO:0140647">
    <property type="term" value="P:P450-containing electron transport chain"/>
    <property type="evidence" value="ECO:0007669"/>
    <property type="project" value="InterPro"/>
</dbReference>
<proteinExistence type="inferred from homology"/>
<dbReference type="OrthoDB" id="9799640at2"/>
<keyword evidence="5" id="KW-0411">Iron-sulfur</keyword>
<dbReference type="SUPFAM" id="SSF54292">
    <property type="entry name" value="2Fe-2S ferredoxin-like"/>
    <property type="match status" value="1"/>
</dbReference>
<comment type="similarity">
    <text evidence="1">Belongs to the adrenodoxin/putidaredoxin family.</text>
</comment>
<accession>A0A497XP74</accession>
<evidence type="ECO:0000256" key="6">
    <source>
        <dbReference type="ARBA" id="ARBA00034078"/>
    </source>
</evidence>
<comment type="cofactor">
    <cofactor evidence="6">
        <name>[2Fe-2S] cluster</name>
        <dbReference type="ChEBI" id="CHEBI:190135"/>
    </cofactor>
</comment>
<evidence type="ECO:0000256" key="5">
    <source>
        <dbReference type="ARBA" id="ARBA00023014"/>
    </source>
</evidence>
<dbReference type="AlphaFoldDB" id="A0A497XP74"/>
<dbReference type="Proteomes" id="UP000267841">
    <property type="component" value="Unassembled WGS sequence"/>
</dbReference>
<dbReference type="PANTHER" id="PTHR23426">
    <property type="entry name" value="FERREDOXIN/ADRENODOXIN"/>
    <property type="match status" value="1"/>
</dbReference>
<evidence type="ECO:0000313" key="8">
    <source>
        <dbReference type="EMBL" id="RLJ70776.1"/>
    </source>
</evidence>
<sequence>MPKVRVLNLGSQEFEGIENQSIMDVLYRHGYELDSACGGHGQCTSCKVIVLEGMENLYPPEFEEAETIEEKGLEENERLACQAKLNGKGDVVIYLP</sequence>
<dbReference type="GO" id="GO:0046872">
    <property type="term" value="F:metal ion binding"/>
    <property type="evidence" value="ECO:0007669"/>
    <property type="project" value="UniProtKB-KW"/>
</dbReference>